<evidence type="ECO:0000313" key="6">
    <source>
        <dbReference type="Proteomes" id="UP000774326"/>
    </source>
</evidence>
<name>A0A9P8Q771_WICPI</name>
<feature type="domain" description="RRM" evidence="4">
    <location>
        <begin position="11"/>
        <end position="81"/>
    </location>
</feature>
<sequence>MAEEQEKFSDVKLFARPFAPDFQEEQIREIFAPHGEIVEFVQTRGGALIEFQTADIANTVKNATDGLQVGDRNIAVSFAIIPKPKSRLLVEGIPPNTQWHELKDFVVEKGYDVVYANVLRDELEGKGIIDVANEDQLVKAVEELNNIDFNGAVLKFERDPNPPASRAPSRGGFRGGRGGFGDRGGFRGGFRGGRGGFGDRGGFRGGFRGGRGGFGDRGGFRGGRGGFRGGRDNFGGDRDNFRSRDNFGGDRGYNRDRSPGRY</sequence>
<keyword evidence="1 2" id="KW-0694">RNA-binding</keyword>
<reference evidence="5" key="2">
    <citation type="submission" date="2021-01" db="EMBL/GenBank/DDBJ databases">
        <authorList>
            <person name="Schikora-Tamarit M.A."/>
        </authorList>
    </citation>
    <scope>NUCLEOTIDE SEQUENCE</scope>
    <source>
        <strain evidence="5">CBS2887</strain>
    </source>
</reference>
<dbReference type="AlphaFoldDB" id="A0A9P8Q771"/>
<dbReference type="SUPFAM" id="SSF54928">
    <property type="entry name" value="RNA-binding domain, RBD"/>
    <property type="match status" value="2"/>
</dbReference>
<dbReference type="InterPro" id="IPR000504">
    <property type="entry name" value="RRM_dom"/>
</dbReference>
<gene>
    <name evidence="5" type="ORF">WICPIJ_003785</name>
</gene>
<dbReference type="InterPro" id="IPR012677">
    <property type="entry name" value="Nucleotide-bd_a/b_plait_sf"/>
</dbReference>
<dbReference type="Gene3D" id="3.30.70.330">
    <property type="match status" value="2"/>
</dbReference>
<dbReference type="EMBL" id="JAEUBG010002086">
    <property type="protein sequence ID" value="KAH3685241.1"/>
    <property type="molecule type" value="Genomic_DNA"/>
</dbReference>
<feature type="compositionally biased region" description="Gly residues" evidence="3">
    <location>
        <begin position="172"/>
        <end position="228"/>
    </location>
</feature>
<dbReference type="PROSITE" id="PS50102">
    <property type="entry name" value="RRM"/>
    <property type="match status" value="2"/>
</dbReference>
<proteinExistence type="predicted"/>
<dbReference type="InterPro" id="IPR050502">
    <property type="entry name" value="Euk_RNA-bind_prot"/>
</dbReference>
<evidence type="ECO:0000259" key="4">
    <source>
        <dbReference type="PROSITE" id="PS50102"/>
    </source>
</evidence>
<protein>
    <recommendedName>
        <fullName evidence="4">RRM domain-containing protein</fullName>
    </recommendedName>
</protein>
<keyword evidence="6" id="KW-1185">Reference proteome</keyword>
<dbReference type="PANTHER" id="PTHR48025:SF1">
    <property type="entry name" value="RRM DOMAIN-CONTAINING PROTEIN"/>
    <property type="match status" value="1"/>
</dbReference>
<evidence type="ECO:0000313" key="5">
    <source>
        <dbReference type="EMBL" id="KAH3685241.1"/>
    </source>
</evidence>
<feature type="region of interest" description="Disordered" evidence="3">
    <location>
        <begin position="156"/>
        <end position="262"/>
    </location>
</feature>
<reference evidence="5" key="1">
    <citation type="journal article" date="2021" name="Open Biol.">
        <title>Shared evolutionary footprints suggest mitochondrial oxidative damage underlies multiple complex I losses in fungi.</title>
        <authorList>
            <person name="Schikora-Tamarit M.A."/>
            <person name="Marcet-Houben M."/>
            <person name="Nosek J."/>
            <person name="Gabaldon T."/>
        </authorList>
    </citation>
    <scope>NUCLEOTIDE SEQUENCE</scope>
    <source>
        <strain evidence="5">CBS2887</strain>
    </source>
</reference>
<feature type="domain" description="RRM" evidence="4">
    <location>
        <begin position="86"/>
        <end position="161"/>
    </location>
</feature>
<dbReference type="Pfam" id="PF00076">
    <property type="entry name" value="RRM_1"/>
    <property type="match status" value="2"/>
</dbReference>
<dbReference type="PANTHER" id="PTHR48025">
    <property type="entry name" value="OS02G0815200 PROTEIN"/>
    <property type="match status" value="1"/>
</dbReference>
<dbReference type="GO" id="GO:0003729">
    <property type="term" value="F:mRNA binding"/>
    <property type="evidence" value="ECO:0007669"/>
    <property type="project" value="TreeGrafter"/>
</dbReference>
<dbReference type="SMART" id="SM00360">
    <property type="entry name" value="RRM"/>
    <property type="match status" value="2"/>
</dbReference>
<dbReference type="Proteomes" id="UP000774326">
    <property type="component" value="Unassembled WGS sequence"/>
</dbReference>
<accession>A0A9P8Q771</accession>
<evidence type="ECO:0000256" key="1">
    <source>
        <dbReference type="ARBA" id="ARBA00022884"/>
    </source>
</evidence>
<organism evidence="5 6">
    <name type="scientific">Wickerhamomyces pijperi</name>
    <name type="common">Yeast</name>
    <name type="synonym">Pichia pijperi</name>
    <dbReference type="NCBI Taxonomy" id="599730"/>
    <lineage>
        <taxon>Eukaryota</taxon>
        <taxon>Fungi</taxon>
        <taxon>Dikarya</taxon>
        <taxon>Ascomycota</taxon>
        <taxon>Saccharomycotina</taxon>
        <taxon>Saccharomycetes</taxon>
        <taxon>Phaffomycetales</taxon>
        <taxon>Wickerhamomycetaceae</taxon>
        <taxon>Wickerhamomyces</taxon>
    </lineage>
</organism>
<evidence type="ECO:0000256" key="3">
    <source>
        <dbReference type="SAM" id="MobiDB-lite"/>
    </source>
</evidence>
<evidence type="ECO:0000256" key="2">
    <source>
        <dbReference type="PROSITE-ProRule" id="PRU00176"/>
    </source>
</evidence>
<dbReference type="InterPro" id="IPR035979">
    <property type="entry name" value="RBD_domain_sf"/>
</dbReference>
<comment type="caution">
    <text evidence="5">The sequence shown here is derived from an EMBL/GenBank/DDBJ whole genome shotgun (WGS) entry which is preliminary data.</text>
</comment>
<dbReference type="OrthoDB" id="1099063at2759"/>
<feature type="compositionally biased region" description="Basic and acidic residues" evidence="3">
    <location>
        <begin position="229"/>
        <end position="262"/>
    </location>
</feature>